<protein>
    <recommendedName>
        <fullName evidence="2">Fibrinogen C-terminal domain-containing protein</fullName>
    </recommendedName>
</protein>
<keyword evidence="4" id="KW-1185">Reference proteome</keyword>
<dbReference type="Proteomes" id="UP000683360">
    <property type="component" value="Unassembled WGS sequence"/>
</dbReference>
<dbReference type="InterPro" id="IPR050373">
    <property type="entry name" value="Fibrinogen_C-term_domain"/>
</dbReference>
<dbReference type="PROSITE" id="PS51406">
    <property type="entry name" value="FIBRINOGEN_C_2"/>
    <property type="match status" value="2"/>
</dbReference>
<organism evidence="3 4">
    <name type="scientific">Mytilus edulis</name>
    <name type="common">Blue mussel</name>
    <dbReference type="NCBI Taxonomy" id="6550"/>
    <lineage>
        <taxon>Eukaryota</taxon>
        <taxon>Metazoa</taxon>
        <taxon>Spiralia</taxon>
        <taxon>Lophotrochozoa</taxon>
        <taxon>Mollusca</taxon>
        <taxon>Bivalvia</taxon>
        <taxon>Autobranchia</taxon>
        <taxon>Pteriomorphia</taxon>
        <taxon>Mytilida</taxon>
        <taxon>Mytiloidea</taxon>
        <taxon>Mytilidae</taxon>
        <taxon>Mytilinae</taxon>
        <taxon>Mytilus</taxon>
    </lineage>
</organism>
<accession>A0A8S3QKE4</accession>
<reference evidence="3" key="1">
    <citation type="submission" date="2021-03" db="EMBL/GenBank/DDBJ databases">
        <authorList>
            <person name="Bekaert M."/>
        </authorList>
    </citation>
    <scope>NUCLEOTIDE SEQUENCE</scope>
</reference>
<dbReference type="InterPro" id="IPR014716">
    <property type="entry name" value="Fibrinogen_a/b/g_C_1"/>
</dbReference>
<dbReference type="SUPFAM" id="SSF56496">
    <property type="entry name" value="Fibrinogen C-terminal domain-like"/>
    <property type="match status" value="2"/>
</dbReference>
<dbReference type="GO" id="GO:0005615">
    <property type="term" value="C:extracellular space"/>
    <property type="evidence" value="ECO:0007669"/>
    <property type="project" value="TreeGrafter"/>
</dbReference>
<dbReference type="EMBL" id="CAJPWZ010000625">
    <property type="protein sequence ID" value="CAG2197142.1"/>
    <property type="molecule type" value="Genomic_DNA"/>
</dbReference>
<evidence type="ECO:0000313" key="3">
    <source>
        <dbReference type="EMBL" id="CAG2197142.1"/>
    </source>
</evidence>
<dbReference type="Pfam" id="PF00147">
    <property type="entry name" value="Fibrinogen_C"/>
    <property type="match status" value="2"/>
</dbReference>
<evidence type="ECO:0000313" key="4">
    <source>
        <dbReference type="Proteomes" id="UP000683360"/>
    </source>
</evidence>
<feature type="domain" description="Fibrinogen C-terminal" evidence="2">
    <location>
        <begin position="50"/>
        <end position="156"/>
    </location>
</feature>
<dbReference type="AlphaFoldDB" id="A0A8S3QKE4"/>
<dbReference type="InterPro" id="IPR002181">
    <property type="entry name" value="Fibrinogen_a/b/g_C_dom"/>
</dbReference>
<dbReference type="InterPro" id="IPR036056">
    <property type="entry name" value="Fibrinogen-like_C"/>
</dbReference>
<feature type="compositionally biased region" description="Basic and acidic residues" evidence="1">
    <location>
        <begin position="14"/>
        <end position="25"/>
    </location>
</feature>
<sequence length="398" mass="44870">MKSSCEPDTCSSHENTDSNLPRESDDLLNSTTGVYTIYPDGVHPVQVYCNEYIHQISQSTSHKLSIYLEDFTGKFAYANYSVFDLGDEHRKYQLRINKFSGTSGLTDYLTSSHNTYMFTTKDQDNDNIDYNCAVRFGGNGGWWYSSCVSVNLNGPYKVAPVQNITAVSWYTYCGKICLSCNGVETVKECLDVEICRDDEYCLSGSSGSVFGKRRTGRHILCHTCCNSTNVCNMKSSCEPDTSSSHEVKGNENIHQISSSTSHKLSIYIEDFTGKFAYANYSVFDLGDEHRKYQLRVNEFSGTSGLTDYITGVHSTYMFSTKDQDNDIYAPYNCAVKHGGNGGWWYSNCINVNLNGPYMAGPVQNNTAMVWVGWPSTWYSLKKVYNDDKKIFEKTIIRK</sequence>
<dbReference type="Gene3D" id="3.90.215.10">
    <property type="entry name" value="Gamma Fibrinogen, chain A, domain 1"/>
    <property type="match status" value="2"/>
</dbReference>
<evidence type="ECO:0000256" key="1">
    <source>
        <dbReference type="SAM" id="MobiDB-lite"/>
    </source>
</evidence>
<feature type="domain" description="Fibrinogen C-terminal" evidence="2">
    <location>
        <begin position="249"/>
        <end position="391"/>
    </location>
</feature>
<comment type="caution">
    <text evidence="3">The sequence shown here is derived from an EMBL/GenBank/DDBJ whole genome shotgun (WGS) entry which is preliminary data.</text>
</comment>
<dbReference type="Gene3D" id="4.10.530.10">
    <property type="entry name" value="Gamma-fibrinogen Carboxyl Terminal Fragment, domain 2"/>
    <property type="match status" value="2"/>
</dbReference>
<dbReference type="SMART" id="SM00186">
    <property type="entry name" value="FBG"/>
    <property type="match status" value="2"/>
</dbReference>
<evidence type="ECO:0000259" key="2">
    <source>
        <dbReference type="PROSITE" id="PS51406"/>
    </source>
</evidence>
<name>A0A8S3QKE4_MYTED</name>
<gene>
    <name evidence="3" type="ORF">MEDL_11971</name>
</gene>
<proteinExistence type="predicted"/>
<feature type="region of interest" description="Disordered" evidence="1">
    <location>
        <begin position="1"/>
        <end position="25"/>
    </location>
</feature>
<dbReference type="PANTHER" id="PTHR19143">
    <property type="entry name" value="FIBRINOGEN/TENASCIN/ANGIOPOEITIN"/>
    <property type="match status" value="1"/>
</dbReference>